<organism evidence="2 3">
    <name type="scientific">Ustilaginoidea virens</name>
    <name type="common">Rice false smut fungus</name>
    <name type="synonym">Villosiclava virens</name>
    <dbReference type="NCBI Taxonomy" id="1159556"/>
    <lineage>
        <taxon>Eukaryota</taxon>
        <taxon>Fungi</taxon>
        <taxon>Dikarya</taxon>
        <taxon>Ascomycota</taxon>
        <taxon>Pezizomycotina</taxon>
        <taxon>Sordariomycetes</taxon>
        <taxon>Hypocreomycetidae</taxon>
        <taxon>Hypocreales</taxon>
        <taxon>Clavicipitaceae</taxon>
        <taxon>Ustilaginoidea</taxon>
    </lineage>
</organism>
<keyword evidence="3" id="KW-1185">Reference proteome</keyword>
<dbReference type="OrthoDB" id="5366485at2759"/>
<protein>
    <submittedName>
        <fullName evidence="2">Uncharacterized protein</fullName>
    </submittedName>
</protein>
<name>A0A8E5HYB1_USTVR</name>
<dbReference type="KEGG" id="uvi:66068862"/>
<dbReference type="AlphaFoldDB" id="A0A8E5HYB1"/>
<dbReference type="RefSeq" id="XP_043001517.1">
    <property type="nucleotide sequence ID" value="XM_043145582.1"/>
</dbReference>
<feature type="region of interest" description="Disordered" evidence="1">
    <location>
        <begin position="19"/>
        <end position="45"/>
    </location>
</feature>
<proteinExistence type="predicted"/>
<dbReference type="InterPro" id="IPR056539">
    <property type="entry name" value="NuiA-like"/>
</dbReference>
<reference evidence="2" key="1">
    <citation type="submission" date="2020-03" db="EMBL/GenBank/DDBJ databases">
        <title>A mixture of massive structural variations and highly conserved coding sequences in Ustilaginoidea virens genome.</title>
        <authorList>
            <person name="Zhang K."/>
            <person name="Zhao Z."/>
            <person name="Zhang Z."/>
            <person name="Li Y."/>
            <person name="Hsiang T."/>
            <person name="Sun W."/>
        </authorList>
    </citation>
    <scope>NUCLEOTIDE SEQUENCE</scope>
    <source>
        <strain evidence="2">UV-8b</strain>
    </source>
</reference>
<evidence type="ECO:0000256" key="1">
    <source>
        <dbReference type="SAM" id="MobiDB-lite"/>
    </source>
</evidence>
<dbReference type="PANTHER" id="PTHR42093:SF1">
    <property type="match status" value="1"/>
</dbReference>
<evidence type="ECO:0000313" key="3">
    <source>
        <dbReference type="Proteomes" id="UP000027002"/>
    </source>
</evidence>
<dbReference type="EMBL" id="CP072759">
    <property type="protein sequence ID" value="QUC23844.1"/>
    <property type="molecule type" value="Genomic_DNA"/>
</dbReference>
<dbReference type="Pfam" id="PF23151">
    <property type="entry name" value="NuiA_2"/>
    <property type="match status" value="1"/>
</dbReference>
<dbReference type="GeneID" id="66068862"/>
<gene>
    <name evidence="2" type="ORF">UV8b_08085</name>
</gene>
<evidence type="ECO:0000313" key="2">
    <source>
        <dbReference type="EMBL" id="QUC23844.1"/>
    </source>
</evidence>
<dbReference type="PANTHER" id="PTHR42093">
    <property type="match status" value="1"/>
</dbReference>
<dbReference type="Proteomes" id="UP000027002">
    <property type="component" value="Chromosome 7"/>
</dbReference>
<sequence>MASDEDYMSFLNKANQDLSDGQALAKHQKEEQGKAAFKTTDQGSQAPKAIQAACRDAIYVTDADEPFEEVSLKWSGDGLPDETEFARLINHWDADSADVSIMDPVDWDCHGQYSGIIDAVREATKGNDVRVYRVVRDATRSEYWVISRDEGRIVGAKALGVES</sequence>
<accession>A0A8E5HYB1</accession>